<protein>
    <submittedName>
        <fullName evidence="1">Uncharacterized protein</fullName>
    </submittedName>
</protein>
<dbReference type="Gene3D" id="3.80.10.10">
    <property type="entry name" value="Ribonuclease Inhibitor"/>
    <property type="match status" value="1"/>
</dbReference>
<accession>A0A445FR72</accession>
<keyword evidence="2" id="KW-1185">Reference proteome</keyword>
<gene>
    <name evidence="1" type="ORF">D0Y65_047971</name>
</gene>
<sequence length="90" mass="10192">MVKFCSSQTGFQNLKQILLGSLFILESIVIEDGALPSLEKFKLVGITELKEVPSGLYKLSKLEVFHAINMSDEFQENFNLNRGQGQWIIE</sequence>
<dbReference type="AlphaFoldDB" id="A0A445FR72"/>
<dbReference type="Proteomes" id="UP000289340">
    <property type="component" value="Chromosome 18"/>
</dbReference>
<evidence type="ECO:0000313" key="1">
    <source>
        <dbReference type="EMBL" id="RZB51354.1"/>
    </source>
</evidence>
<reference evidence="1 2" key="1">
    <citation type="submission" date="2018-09" db="EMBL/GenBank/DDBJ databases">
        <title>A high-quality reference genome of wild soybean provides a powerful tool to mine soybean genomes.</title>
        <authorList>
            <person name="Xie M."/>
            <person name="Chung C.Y.L."/>
            <person name="Li M.-W."/>
            <person name="Wong F.-L."/>
            <person name="Chan T.-F."/>
            <person name="Lam H.-M."/>
        </authorList>
    </citation>
    <scope>NUCLEOTIDE SEQUENCE [LARGE SCALE GENOMIC DNA]</scope>
    <source>
        <strain evidence="2">cv. W05</strain>
        <tissue evidence="1">Hypocotyl of etiolated seedlings</tissue>
    </source>
</reference>
<name>A0A445FR72_GLYSO</name>
<organism evidence="1 2">
    <name type="scientific">Glycine soja</name>
    <name type="common">Wild soybean</name>
    <dbReference type="NCBI Taxonomy" id="3848"/>
    <lineage>
        <taxon>Eukaryota</taxon>
        <taxon>Viridiplantae</taxon>
        <taxon>Streptophyta</taxon>
        <taxon>Embryophyta</taxon>
        <taxon>Tracheophyta</taxon>
        <taxon>Spermatophyta</taxon>
        <taxon>Magnoliopsida</taxon>
        <taxon>eudicotyledons</taxon>
        <taxon>Gunneridae</taxon>
        <taxon>Pentapetalae</taxon>
        <taxon>rosids</taxon>
        <taxon>fabids</taxon>
        <taxon>Fabales</taxon>
        <taxon>Fabaceae</taxon>
        <taxon>Papilionoideae</taxon>
        <taxon>50 kb inversion clade</taxon>
        <taxon>NPAAA clade</taxon>
        <taxon>indigoferoid/millettioid clade</taxon>
        <taxon>Phaseoleae</taxon>
        <taxon>Glycine</taxon>
        <taxon>Glycine subgen. Soja</taxon>
    </lineage>
</organism>
<evidence type="ECO:0000313" key="2">
    <source>
        <dbReference type="Proteomes" id="UP000289340"/>
    </source>
</evidence>
<dbReference type="InterPro" id="IPR032675">
    <property type="entry name" value="LRR_dom_sf"/>
</dbReference>
<proteinExistence type="predicted"/>
<dbReference type="EMBL" id="QZWG01000018">
    <property type="protein sequence ID" value="RZB51354.1"/>
    <property type="molecule type" value="Genomic_DNA"/>
</dbReference>
<comment type="caution">
    <text evidence="1">The sequence shown here is derived from an EMBL/GenBank/DDBJ whole genome shotgun (WGS) entry which is preliminary data.</text>
</comment>